<keyword evidence="10" id="KW-1185">Reference proteome</keyword>
<evidence type="ECO:0000259" key="7">
    <source>
        <dbReference type="SMART" id="SM00853"/>
    </source>
</evidence>
<dbReference type="Pfam" id="PF01119">
    <property type="entry name" value="DNA_mis_repair"/>
    <property type="match status" value="1"/>
</dbReference>
<dbReference type="CDD" id="cd00782">
    <property type="entry name" value="MutL_Trans"/>
    <property type="match status" value="1"/>
</dbReference>
<dbReference type="InterPro" id="IPR013507">
    <property type="entry name" value="DNA_mismatch_S5_2-like"/>
</dbReference>
<dbReference type="InterPro" id="IPR014762">
    <property type="entry name" value="DNA_mismatch_repair_CS"/>
</dbReference>
<evidence type="ECO:0000313" key="10">
    <source>
        <dbReference type="Proteomes" id="UP000191931"/>
    </source>
</evidence>
<evidence type="ECO:0000256" key="5">
    <source>
        <dbReference type="HAMAP-Rule" id="MF_00149"/>
    </source>
</evidence>
<comment type="similarity">
    <text evidence="1 5">Belongs to the DNA mismatch repair MutL/HexB family.</text>
</comment>
<comment type="function">
    <text evidence="5">This protein is involved in the repair of mismatches in DNA. It is required for dam-dependent methyl-directed DNA mismatch repair. May act as a 'molecular matchmaker', a protein that promotes the formation of a stable complex between two or more DNA-binding proteins in an ATP-dependent manner without itself being part of a final effector complex.</text>
</comment>
<gene>
    <name evidence="5" type="primary">mutL</name>
    <name evidence="9" type="ORF">MTBBW1_1740050</name>
</gene>
<protein>
    <recommendedName>
        <fullName evidence="2 5">DNA mismatch repair protein MutL</fullName>
    </recommendedName>
</protein>
<evidence type="ECO:0000256" key="6">
    <source>
        <dbReference type="SAM" id="MobiDB-lite"/>
    </source>
</evidence>
<evidence type="ECO:0000256" key="1">
    <source>
        <dbReference type="ARBA" id="ARBA00006082"/>
    </source>
</evidence>
<dbReference type="InterPro" id="IPR014790">
    <property type="entry name" value="MutL_C"/>
</dbReference>
<dbReference type="InterPro" id="IPR038973">
    <property type="entry name" value="MutL/Mlh/Pms-like"/>
</dbReference>
<dbReference type="EMBL" id="FWEV01000084">
    <property type="protein sequence ID" value="SLM29319.1"/>
    <property type="molecule type" value="Genomic_DNA"/>
</dbReference>
<name>A0A1W1HA65_9BACT</name>
<dbReference type="GO" id="GO:0030983">
    <property type="term" value="F:mismatched DNA binding"/>
    <property type="evidence" value="ECO:0007669"/>
    <property type="project" value="InterPro"/>
</dbReference>
<dbReference type="OrthoDB" id="9763467at2"/>
<keyword evidence="4 5" id="KW-0234">DNA repair</keyword>
<dbReference type="SMART" id="SM01340">
    <property type="entry name" value="DNA_mis_repair"/>
    <property type="match status" value="1"/>
</dbReference>
<feature type="region of interest" description="Disordered" evidence="6">
    <location>
        <begin position="481"/>
        <end position="529"/>
    </location>
</feature>
<dbReference type="Gene3D" id="3.30.230.10">
    <property type="match status" value="1"/>
</dbReference>
<dbReference type="InterPro" id="IPR020667">
    <property type="entry name" value="DNA_mismatch_repair_MutL"/>
</dbReference>
<dbReference type="Gene3D" id="3.30.565.10">
    <property type="entry name" value="Histidine kinase-like ATPase, C-terminal domain"/>
    <property type="match status" value="1"/>
</dbReference>
<dbReference type="STRING" id="1246637.MTBBW1_1740050"/>
<dbReference type="GO" id="GO:0032300">
    <property type="term" value="C:mismatch repair complex"/>
    <property type="evidence" value="ECO:0007669"/>
    <property type="project" value="InterPro"/>
</dbReference>
<proteinExistence type="inferred from homology"/>
<dbReference type="InterPro" id="IPR014721">
    <property type="entry name" value="Ribsml_uS5_D2-typ_fold_subgr"/>
</dbReference>
<dbReference type="SMART" id="SM00853">
    <property type="entry name" value="MutL_C"/>
    <property type="match status" value="1"/>
</dbReference>
<evidence type="ECO:0000259" key="8">
    <source>
        <dbReference type="SMART" id="SM01340"/>
    </source>
</evidence>
<dbReference type="GO" id="GO:0006298">
    <property type="term" value="P:mismatch repair"/>
    <property type="evidence" value="ECO:0007669"/>
    <property type="project" value="UniProtKB-UniRule"/>
</dbReference>
<dbReference type="RefSeq" id="WP_139786825.1">
    <property type="nucleotide sequence ID" value="NZ_LT828552.1"/>
</dbReference>
<sequence length="771" mass="85712">MPDIRILPETISNKIAAGEVVERPVSVVKELIENALDAKATSLLIEVSKGGRDLIRVSDNGYGMSKDNALLSIERYATSKIVDDRDIFSIKSFGFRGEALPSIASISRFTLVSRTHDSGHGVKIEIDGGKFINVSDTGAPAGTMVEVKNIYYNTPARRKFLKSVNTEMGHIADSVSAFALAFPDVTFCLNHNGRTVRHFTSSDSMLSRIEKVLGVENSLDRNEPSVFSNHSLSQDSHLNDSDFLVSRHGTGHFSNSERLFPVQFQSGNIIVTGYVGSPFVTRSSGARILLFVNSRVVSDRNIVSAIVRGFKGRIMKGKFPVAAIFLEIPCDEVDVNVHPAKLQVRFVNQGNVFEAVSTAVNEALSRGENSIICEKIDSQPGYCGATDALEVGEEQKTIKNSSLGTKVDYSDLSLFDWEKKHDEPCLDDDHDSGLWQDCNVPHYENDELNFHARQNLSDLYDSINAMDRSMAVEQCASETEQKYDCETGEQDSSETVEQYTSETGDQYSSETGKDYDSKSGSQSSDEPFISLKPEGQFAAQKSGDRFLSKIPDKGRDSSFFASLNIIGQLFGTYIVAQFKDKMVLIDQHAAHERVVFEKLKKRSISFRPPSQRLIVPETLELNYRESALLEKIMKGLSTLGIEVEPFGDNTFVIKSIPGIIDNKVIKPLLMDILDMLLTSGVEDDFFEEKNHTSLKNSVVESFGGRDWLDDILILISCHNAVRANHSLRSEEIKALMQELDSCQAPFHCPHGRPLIVEFSRREIEKSFKRTG</sequence>
<dbReference type="PANTHER" id="PTHR10073:SF12">
    <property type="entry name" value="DNA MISMATCH REPAIR PROTEIN MLH1"/>
    <property type="match status" value="1"/>
</dbReference>
<dbReference type="PANTHER" id="PTHR10073">
    <property type="entry name" value="DNA MISMATCH REPAIR PROTEIN MLH, PMS, MUTL"/>
    <property type="match status" value="1"/>
</dbReference>
<dbReference type="Proteomes" id="UP000191931">
    <property type="component" value="Unassembled WGS sequence"/>
</dbReference>
<keyword evidence="3 5" id="KW-0227">DNA damage</keyword>
<evidence type="ECO:0000256" key="2">
    <source>
        <dbReference type="ARBA" id="ARBA00021975"/>
    </source>
</evidence>
<dbReference type="HAMAP" id="MF_00149">
    <property type="entry name" value="DNA_mis_repair"/>
    <property type="match status" value="1"/>
</dbReference>
<dbReference type="SUPFAM" id="SSF118116">
    <property type="entry name" value="DNA mismatch repair protein MutL"/>
    <property type="match status" value="1"/>
</dbReference>
<feature type="domain" description="MutL C-terminal dimerisation" evidence="7">
    <location>
        <begin position="565"/>
        <end position="727"/>
    </location>
</feature>
<dbReference type="SUPFAM" id="SSF54211">
    <property type="entry name" value="Ribosomal protein S5 domain 2-like"/>
    <property type="match status" value="1"/>
</dbReference>
<dbReference type="InterPro" id="IPR002099">
    <property type="entry name" value="MutL/Mlh/PMS"/>
</dbReference>
<dbReference type="InterPro" id="IPR042120">
    <property type="entry name" value="MutL_C_dimsub"/>
</dbReference>
<dbReference type="Gene3D" id="3.30.1540.20">
    <property type="entry name" value="MutL, C-terminal domain, dimerisation subdomain"/>
    <property type="match status" value="1"/>
</dbReference>
<dbReference type="PROSITE" id="PS00058">
    <property type="entry name" value="DNA_MISMATCH_REPAIR_1"/>
    <property type="match status" value="1"/>
</dbReference>
<dbReference type="SUPFAM" id="SSF55874">
    <property type="entry name" value="ATPase domain of HSP90 chaperone/DNA topoisomerase II/histidine kinase"/>
    <property type="match status" value="1"/>
</dbReference>
<reference evidence="9 10" key="1">
    <citation type="submission" date="2017-03" db="EMBL/GenBank/DDBJ databases">
        <authorList>
            <person name="Afonso C.L."/>
            <person name="Miller P.J."/>
            <person name="Scott M.A."/>
            <person name="Spackman E."/>
            <person name="Goraichik I."/>
            <person name="Dimitrov K.M."/>
            <person name="Suarez D.L."/>
            <person name="Swayne D.E."/>
        </authorList>
    </citation>
    <scope>NUCLEOTIDE SEQUENCE [LARGE SCALE GENOMIC DNA]</scope>
    <source>
        <strain evidence="9">PRJEB14757</strain>
    </source>
</reference>
<dbReference type="CDD" id="cd16926">
    <property type="entry name" value="HATPase_MutL-MLH-PMS-like"/>
    <property type="match status" value="1"/>
</dbReference>
<evidence type="ECO:0000256" key="4">
    <source>
        <dbReference type="ARBA" id="ARBA00023204"/>
    </source>
</evidence>
<feature type="compositionally biased region" description="Polar residues" evidence="6">
    <location>
        <begin position="495"/>
        <end position="510"/>
    </location>
</feature>
<evidence type="ECO:0000313" key="9">
    <source>
        <dbReference type="EMBL" id="SLM29319.1"/>
    </source>
</evidence>
<dbReference type="InterPro" id="IPR042121">
    <property type="entry name" value="MutL_C_regsub"/>
</dbReference>
<organism evidence="9 10">
    <name type="scientific">Desulfamplus magnetovallimortis</name>
    <dbReference type="NCBI Taxonomy" id="1246637"/>
    <lineage>
        <taxon>Bacteria</taxon>
        <taxon>Pseudomonadati</taxon>
        <taxon>Thermodesulfobacteriota</taxon>
        <taxon>Desulfobacteria</taxon>
        <taxon>Desulfobacterales</taxon>
        <taxon>Desulfobacteraceae</taxon>
        <taxon>Desulfamplus</taxon>
    </lineage>
</organism>
<dbReference type="InterPro" id="IPR036890">
    <property type="entry name" value="HATPase_C_sf"/>
</dbReference>
<dbReference type="Gene3D" id="3.30.1370.100">
    <property type="entry name" value="MutL, C-terminal domain, regulatory subdomain"/>
    <property type="match status" value="1"/>
</dbReference>
<dbReference type="FunFam" id="3.30.565.10:FF:000003">
    <property type="entry name" value="DNA mismatch repair endonuclease MutL"/>
    <property type="match status" value="1"/>
</dbReference>
<dbReference type="NCBIfam" id="TIGR00585">
    <property type="entry name" value="mutl"/>
    <property type="match status" value="1"/>
</dbReference>
<dbReference type="GO" id="GO:0016887">
    <property type="term" value="F:ATP hydrolysis activity"/>
    <property type="evidence" value="ECO:0007669"/>
    <property type="project" value="InterPro"/>
</dbReference>
<evidence type="ECO:0000256" key="3">
    <source>
        <dbReference type="ARBA" id="ARBA00022763"/>
    </source>
</evidence>
<dbReference type="AlphaFoldDB" id="A0A1W1HA65"/>
<dbReference type="Pfam" id="PF13589">
    <property type="entry name" value="HATPase_c_3"/>
    <property type="match status" value="1"/>
</dbReference>
<feature type="domain" description="DNA mismatch repair protein S5" evidence="8">
    <location>
        <begin position="250"/>
        <end position="365"/>
    </location>
</feature>
<dbReference type="GO" id="GO:0140664">
    <property type="term" value="F:ATP-dependent DNA damage sensor activity"/>
    <property type="evidence" value="ECO:0007669"/>
    <property type="project" value="InterPro"/>
</dbReference>
<dbReference type="Pfam" id="PF08676">
    <property type="entry name" value="MutL_C"/>
    <property type="match status" value="1"/>
</dbReference>
<dbReference type="GO" id="GO:0005524">
    <property type="term" value="F:ATP binding"/>
    <property type="evidence" value="ECO:0007669"/>
    <property type="project" value="InterPro"/>
</dbReference>
<accession>A0A1W1HA65</accession>
<dbReference type="InterPro" id="IPR037198">
    <property type="entry name" value="MutL_C_sf"/>
</dbReference>
<dbReference type="InterPro" id="IPR020568">
    <property type="entry name" value="Ribosomal_Su5_D2-typ_SF"/>
</dbReference>